<name>A0ABN7UUR8_GIGMA</name>
<evidence type="ECO:0000313" key="3">
    <source>
        <dbReference type="Proteomes" id="UP000789901"/>
    </source>
</evidence>
<keyword evidence="3" id="KW-1185">Reference proteome</keyword>
<dbReference type="InterPro" id="IPR051491">
    <property type="entry name" value="Recombinase/Transposase-rel"/>
</dbReference>
<feature type="transmembrane region" description="Helical" evidence="1">
    <location>
        <begin position="24"/>
        <end position="44"/>
    </location>
</feature>
<sequence length="330" mass="38389">IQLVVFSSDICANDNKTRKLTKDLLSIIIVFVVHIIDYTLLPIAKTQAIQKFQEESNETSSRQDEAINDLLKEYTSNIATKCKSHGVFSFLHKIKSAESLPKQLGYDSCLVINCLGKFYLCIPEPLEQWAKNQGRLGVIALDPGVCTFMTGYDPSGIAIEWGKNNINRIYRLCHVYDRLQSKQDMIHGKGNERKHYRLRRVMLRIHKRIRCLVHECHCKLTKWLCENYRIIILPEFRTQRMIRRGQRRIGSKTARAMCTWSHFRFRQHLAHKARECRIIICTEEYTSKLVDSVATSTASWVDLKDINGARNILLRYLTRAYSLTGLEVFY</sequence>
<dbReference type="EMBL" id="CAJVQB010006242">
    <property type="protein sequence ID" value="CAG8680334.1"/>
    <property type="molecule type" value="Genomic_DNA"/>
</dbReference>
<comment type="caution">
    <text evidence="2">The sequence shown here is derived from an EMBL/GenBank/DDBJ whole genome shotgun (WGS) entry which is preliminary data.</text>
</comment>
<reference evidence="2 3" key="1">
    <citation type="submission" date="2021-06" db="EMBL/GenBank/DDBJ databases">
        <authorList>
            <person name="Kallberg Y."/>
            <person name="Tangrot J."/>
            <person name="Rosling A."/>
        </authorList>
    </citation>
    <scope>NUCLEOTIDE SEQUENCE [LARGE SCALE GENOMIC DNA]</scope>
    <source>
        <strain evidence="2 3">120-4 pot B 10/14</strain>
    </source>
</reference>
<feature type="non-terminal residue" evidence="2">
    <location>
        <position position="1"/>
    </location>
</feature>
<dbReference type="PANTHER" id="PTHR36172:SF1">
    <property type="entry name" value="RESOLVASE-RELATED"/>
    <property type="match status" value="1"/>
</dbReference>
<keyword evidence="1" id="KW-0812">Transmembrane</keyword>
<evidence type="ECO:0000313" key="2">
    <source>
        <dbReference type="EMBL" id="CAG8680334.1"/>
    </source>
</evidence>
<dbReference type="Proteomes" id="UP000789901">
    <property type="component" value="Unassembled WGS sequence"/>
</dbReference>
<proteinExistence type="predicted"/>
<dbReference type="PANTHER" id="PTHR36172">
    <property type="match status" value="1"/>
</dbReference>
<accession>A0ABN7UUR8</accession>
<keyword evidence="1" id="KW-0472">Membrane</keyword>
<protein>
    <submittedName>
        <fullName evidence="2">18140_t:CDS:1</fullName>
    </submittedName>
</protein>
<organism evidence="2 3">
    <name type="scientific">Gigaspora margarita</name>
    <dbReference type="NCBI Taxonomy" id="4874"/>
    <lineage>
        <taxon>Eukaryota</taxon>
        <taxon>Fungi</taxon>
        <taxon>Fungi incertae sedis</taxon>
        <taxon>Mucoromycota</taxon>
        <taxon>Glomeromycotina</taxon>
        <taxon>Glomeromycetes</taxon>
        <taxon>Diversisporales</taxon>
        <taxon>Gigasporaceae</taxon>
        <taxon>Gigaspora</taxon>
    </lineage>
</organism>
<keyword evidence="1" id="KW-1133">Transmembrane helix</keyword>
<evidence type="ECO:0000256" key="1">
    <source>
        <dbReference type="SAM" id="Phobius"/>
    </source>
</evidence>
<gene>
    <name evidence="2" type="ORF">GMARGA_LOCUS10920</name>
</gene>